<evidence type="ECO:0000259" key="1">
    <source>
        <dbReference type="PROSITE" id="PS50181"/>
    </source>
</evidence>
<dbReference type="InterPro" id="IPR036047">
    <property type="entry name" value="F-box-like_dom_sf"/>
</dbReference>
<dbReference type="Proteomes" id="UP000275078">
    <property type="component" value="Unassembled WGS sequence"/>
</dbReference>
<dbReference type="PROSITE" id="PS50181">
    <property type="entry name" value="FBOX"/>
    <property type="match status" value="1"/>
</dbReference>
<evidence type="ECO:0000313" key="2">
    <source>
        <dbReference type="EMBL" id="RPA87067.1"/>
    </source>
</evidence>
<proteinExistence type="predicted"/>
<name>A0A3N4INQ3_ASCIM</name>
<feature type="domain" description="F-box" evidence="1">
    <location>
        <begin position="17"/>
        <end position="63"/>
    </location>
</feature>
<dbReference type="OrthoDB" id="435188at2759"/>
<dbReference type="AlphaFoldDB" id="A0A3N4INQ3"/>
<keyword evidence="3" id="KW-1185">Reference proteome</keyword>
<gene>
    <name evidence="2" type="ORF">BJ508DRAFT_320961</name>
</gene>
<reference evidence="2 3" key="1">
    <citation type="journal article" date="2018" name="Nat. Ecol. Evol.">
        <title>Pezizomycetes genomes reveal the molecular basis of ectomycorrhizal truffle lifestyle.</title>
        <authorList>
            <person name="Murat C."/>
            <person name="Payen T."/>
            <person name="Noel B."/>
            <person name="Kuo A."/>
            <person name="Morin E."/>
            <person name="Chen J."/>
            <person name="Kohler A."/>
            <person name="Krizsan K."/>
            <person name="Balestrini R."/>
            <person name="Da Silva C."/>
            <person name="Montanini B."/>
            <person name="Hainaut M."/>
            <person name="Levati E."/>
            <person name="Barry K.W."/>
            <person name="Belfiori B."/>
            <person name="Cichocki N."/>
            <person name="Clum A."/>
            <person name="Dockter R.B."/>
            <person name="Fauchery L."/>
            <person name="Guy J."/>
            <person name="Iotti M."/>
            <person name="Le Tacon F."/>
            <person name="Lindquist E.A."/>
            <person name="Lipzen A."/>
            <person name="Malagnac F."/>
            <person name="Mello A."/>
            <person name="Molinier V."/>
            <person name="Miyauchi S."/>
            <person name="Poulain J."/>
            <person name="Riccioni C."/>
            <person name="Rubini A."/>
            <person name="Sitrit Y."/>
            <person name="Splivallo R."/>
            <person name="Traeger S."/>
            <person name="Wang M."/>
            <person name="Zifcakova L."/>
            <person name="Wipf D."/>
            <person name="Zambonelli A."/>
            <person name="Paolocci F."/>
            <person name="Nowrousian M."/>
            <person name="Ottonello S."/>
            <person name="Baldrian P."/>
            <person name="Spatafora J.W."/>
            <person name="Henrissat B."/>
            <person name="Nagy L.G."/>
            <person name="Aury J.M."/>
            <person name="Wincker P."/>
            <person name="Grigoriev I.V."/>
            <person name="Bonfante P."/>
            <person name="Martin F.M."/>
        </authorList>
    </citation>
    <scope>NUCLEOTIDE SEQUENCE [LARGE SCALE GENOMIC DNA]</scope>
    <source>
        <strain evidence="2 3">RN42</strain>
    </source>
</reference>
<dbReference type="SUPFAM" id="SSF81383">
    <property type="entry name" value="F-box domain"/>
    <property type="match status" value="1"/>
</dbReference>
<dbReference type="EMBL" id="ML119647">
    <property type="protein sequence ID" value="RPA87067.1"/>
    <property type="molecule type" value="Genomic_DNA"/>
</dbReference>
<protein>
    <recommendedName>
        <fullName evidence="1">F-box domain-containing protein</fullName>
    </recommendedName>
</protein>
<evidence type="ECO:0000313" key="3">
    <source>
        <dbReference type="Proteomes" id="UP000275078"/>
    </source>
</evidence>
<sequence>MAQNTAGNNPYPTGQDPRTFINLPAELRLDIYGHCSAFTLLQLTHACRRFHNEINYSEYSTKLLKRSHGYRIPRRLASLKIPTPPLCLDLIKWVQGEKERELFWRLSRERYQDPEEKPAGYYAACFRCFRLFVCKEVYSLPEDQSREYTNVYYGREEACPACFIRTVKGGFPRFYTFCAYDGIRILVLRTLRITTGNGEMLLYWPERLCIAVKSNTLGFQARAEGSVTDSDDSVVRSPFVDSDLESEGLELEAEDSDLELADV</sequence>
<dbReference type="InterPro" id="IPR001810">
    <property type="entry name" value="F-box_dom"/>
</dbReference>
<organism evidence="2 3">
    <name type="scientific">Ascobolus immersus RN42</name>
    <dbReference type="NCBI Taxonomy" id="1160509"/>
    <lineage>
        <taxon>Eukaryota</taxon>
        <taxon>Fungi</taxon>
        <taxon>Dikarya</taxon>
        <taxon>Ascomycota</taxon>
        <taxon>Pezizomycotina</taxon>
        <taxon>Pezizomycetes</taxon>
        <taxon>Pezizales</taxon>
        <taxon>Ascobolaceae</taxon>
        <taxon>Ascobolus</taxon>
    </lineage>
</organism>
<accession>A0A3N4INQ3</accession>